<name>A0A5B7FLB8_PORTR</name>
<feature type="compositionally biased region" description="Basic and acidic residues" evidence="1">
    <location>
        <begin position="12"/>
        <end position="21"/>
    </location>
</feature>
<sequence>MPCASTRVGGEAGRKEGRKEAGMGGGRLIRLPGGGAGRGGNRRRCLVLAGDPIDGITRKGIRRHEKEQEKQEEQEQEETYSPPIYVSIQHCISTYQFTHLSTCLPINVPPHYLRLPSPKARRATVLADGEGQLDMGPVIDLDIRDTCSFYQASHSAFKFSAGFYVLEKEVYTSEDKFMIGIKLITFLFPTQMSS</sequence>
<feature type="compositionally biased region" description="Basic and acidic residues" evidence="1">
    <location>
        <begin position="64"/>
        <end position="73"/>
    </location>
</feature>
<reference evidence="2 3" key="1">
    <citation type="submission" date="2019-05" db="EMBL/GenBank/DDBJ databases">
        <title>Another draft genome of Portunus trituberculatus and its Hox gene families provides insights of decapod evolution.</title>
        <authorList>
            <person name="Jeong J.-H."/>
            <person name="Song I."/>
            <person name="Kim S."/>
            <person name="Choi T."/>
            <person name="Kim D."/>
            <person name="Ryu S."/>
            <person name="Kim W."/>
        </authorList>
    </citation>
    <scope>NUCLEOTIDE SEQUENCE [LARGE SCALE GENOMIC DNA]</scope>
    <source>
        <tissue evidence="2">Muscle</tissue>
    </source>
</reference>
<keyword evidence="3" id="KW-1185">Reference proteome</keyword>
<proteinExistence type="predicted"/>
<dbReference type="AlphaFoldDB" id="A0A5B7FLB8"/>
<accession>A0A5B7FLB8</accession>
<evidence type="ECO:0000313" key="2">
    <source>
        <dbReference type="EMBL" id="MPC46157.1"/>
    </source>
</evidence>
<evidence type="ECO:0000313" key="3">
    <source>
        <dbReference type="Proteomes" id="UP000324222"/>
    </source>
</evidence>
<feature type="compositionally biased region" description="Gly residues" evidence="1">
    <location>
        <begin position="22"/>
        <end position="39"/>
    </location>
</feature>
<dbReference type="Proteomes" id="UP000324222">
    <property type="component" value="Unassembled WGS sequence"/>
</dbReference>
<organism evidence="2 3">
    <name type="scientific">Portunus trituberculatus</name>
    <name type="common">Swimming crab</name>
    <name type="synonym">Neptunus trituberculatus</name>
    <dbReference type="NCBI Taxonomy" id="210409"/>
    <lineage>
        <taxon>Eukaryota</taxon>
        <taxon>Metazoa</taxon>
        <taxon>Ecdysozoa</taxon>
        <taxon>Arthropoda</taxon>
        <taxon>Crustacea</taxon>
        <taxon>Multicrustacea</taxon>
        <taxon>Malacostraca</taxon>
        <taxon>Eumalacostraca</taxon>
        <taxon>Eucarida</taxon>
        <taxon>Decapoda</taxon>
        <taxon>Pleocyemata</taxon>
        <taxon>Brachyura</taxon>
        <taxon>Eubrachyura</taxon>
        <taxon>Portunoidea</taxon>
        <taxon>Portunidae</taxon>
        <taxon>Portuninae</taxon>
        <taxon>Portunus</taxon>
    </lineage>
</organism>
<dbReference type="EMBL" id="VSRR010007069">
    <property type="protein sequence ID" value="MPC46157.1"/>
    <property type="molecule type" value="Genomic_DNA"/>
</dbReference>
<feature type="region of interest" description="Disordered" evidence="1">
    <location>
        <begin position="1"/>
        <end position="43"/>
    </location>
</feature>
<protein>
    <submittedName>
        <fullName evidence="2">Uncharacterized protein</fullName>
    </submittedName>
</protein>
<comment type="caution">
    <text evidence="2">The sequence shown here is derived from an EMBL/GenBank/DDBJ whole genome shotgun (WGS) entry which is preliminary data.</text>
</comment>
<gene>
    <name evidence="2" type="ORF">E2C01_039866</name>
</gene>
<evidence type="ECO:0000256" key="1">
    <source>
        <dbReference type="SAM" id="MobiDB-lite"/>
    </source>
</evidence>
<feature type="region of interest" description="Disordered" evidence="1">
    <location>
        <begin position="57"/>
        <end position="80"/>
    </location>
</feature>